<accession>A0A2J6R4M2</accession>
<protein>
    <recommendedName>
        <fullName evidence="4">SUR7-domain-containing protein</fullName>
    </recommendedName>
</protein>
<proteinExistence type="predicted"/>
<reference evidence="2 3" key="1">
    <citation type="submission" date="2016-04" db="EMBL/GenBank/DDBJ databases">
        <title>A degradative enzymes factory behind the ericoid mycorrhizal symbiosis.</title>
        <authorList>
            <consortium name="DOE Joint Genome Institute"/>
            <person name="Martino E."/>
            <person name="Morin E."/>
            <person name="Grelet G."/>
            <person name="Kuo A."/>
            <person name="Kohler A."/>
            <person name="Daghino S."/>
            <person name="Barry K."/>
            <person name="Choi C."/>
            <person name="Cichocki N."/>
            <person name="Clum A."/>
            <person name="Copeland A."/>
            <person name="Hainaut M."/>
            <person name="Haridas S."/>
            <person name="Labutti K."/>
            <person name="Lindquist E."/>
            <person name="Lipzen A."/>
            <person name="Khouja H.-R."/>
            <person name="Murat C."/>
            <person name="Ohm R."/>
            <person name="Olson A."/>
            <person name="Spatafora J."/>
            <person name="Veneault-Fourrey C."/>
            <person name="Henrissat B."/>
            <person name="Grigoriev I."/>
            <person name="Martin F."/>
            <person name="Perotto S."/>
        </authorList>
    </citation>
    <scope>NUCLEOTIDE SEQUENCE [LARGE SCALE GENOMIC DNA]</scope>
    <source>
        <strain evidence="2 3">F</strain>
    </source>
</reference>
<evidence type="ECO:0000313" key="3">
    <source>
        <dbReference type="Proteomes" id="UP000235786"/>
    </source>
</evidence>
<keyword evidence="3" id="KW-1185">Reference proteome</keyword>
<feature type="transmembrane region" description="Helical" evidence="1">
    <location>
        <begin position="134"/>
        <end position="161"/>
    </location>
</feature>
<keyword evidence="1" id="KW-1133">Transmembrane helix</keyword>
<evidence type="ECO:0000256" key="1">
    <source>
        <dbReference type="SAM" id="Phobius"/>
    </source>
</evidence>
<feature type="transmembrane region" description="Helical" evidence="1">
    <location>
        <begin position="192"/>
        <end position="213"/>
    </location>
</feature>
<feature type="transmembrane region" description="Helical" evidence="1">
    <location>
        <begin position="102"/>
        <end position="122"/>
    </location>
</feature>
<dbReference type="EMBL" id="KZ613956">
    <property type="protein sequence ID" value="PMD33468.1"/>
    <property type="molecule type" value="Genomic_DNA"/>
</dbReference>
<evidence type="ECO:0000313" key="2">
    <source>
        <dbReference type="EMBL" id="PMD33468.1"/>
    </source>
</evidence>
<organism evidence="2 3">
    <name type="scientific">Hyaloscypha variabilis (strain UAMH 11265 / GT02V1 / F)</name>
    <name type="common">Meliniomyces variabilis</name>
    <dbReference type="NCBI Taxonomy" id="1149755"/>
    <lineage>
        <taxon>Eukaryota</taxon>
        <taxon>Fungi</taxon>
        <taxon>Dikarya</taxon>
        <taxon>Ascomycota</taxon>
        <taxon>Pezizomycotina</taxon>
        <taxon>Leotiomycetes</taxon>
        <taxon>Helotiales</taxon>
        <taxon>Hyaloscyphaceae</taxon>
        <taxon>Hyaloscypha</taxon>
        <taxon>Hyaloscypha variabilis</taxon>
    </lineage>
</organism>
<dbReference type="AlphaFoldDB" id="A0A2J6R4M2"/>
<evidence type="ECO:0008006" key="4">
    <source>
        <dbReference type="Google" id="ProtNLM"/>
    </source>
</evidence>
<name>A0A2J6R4M2_HYAVF</name>
<keyword evidence="1" id="KW-0812">Transmembrane</keyword>
<sequence>MVQPLFASGTAALLLTAAFSLAVAAITSRFWSIRGIYDASDPPNLTGYAARSPFSICSLALGNGTAWDCQHTKKPGGLCDPLHGGNDDSFILCQTLAVCGRLLIAACVLLGVGFLTSIGLVLATTVNTTLRRALALGVFLFAATGAICMAIAQLAGVLGLLMQQFPNPEDGTSIVSPTDILSTWTGHSGMSLAVASWVLAAFAAVSAALLLGWTRHGRDGHLPHHNHHDGHSHSRTEAKD</sequence>
<gene>
    <name evidence="2" type="ORF">L207DRAFT_170846</name>
</gene>
<keyword evidence="1" id="KW-0472">Membrane</keyword>
<dbReference type="Proteomes" id="UP000235786">
    <property type="component" value="Unassembled WGS sequence"/>
</dbReference>